<dbReference type="RefSeq" id="WP_167636217.1">
    <property type="nucleotide sequence ID" value="NZ_JAATOP010000001.1"/>
</dbReference>
<keyword evidence="1" id="KW-1133">Transmembrane helix</keyword>
<evidence type="ECO:0000313" key="3">
    <source>
        <dbReference type="Proteomes" id="UP000709466"/>
    </source>
</evidence>
<dbReference type="Proteomes" id="UP000709466">
    <property type="component" value="Unassembled WGS sequence"/>
</dbReference>
<dbReference type="EMBL" id="JAATOP010000001">
    <property type="protein sequence ID" value="NIY71341.1"/>
    <property type="molecule type" value="Genomic_DNA"/>
</dbReference>
<name>A0ABX0VVQ0_9RHOB</name>
<keyword evidence="1" id="KW-0472">Membrane</keyword>
<reference evidence="2 3" key="1">
    <citation type="submission" date="2020-03" db="EMBL/GenBank/DDBJ databases">
        <title>Bacterial isolates of synthetic phycosphere.</title>
        <authorList>
            <person name="Fu H."/>
            <person name="Moran M.A."/>
        </authorList>
    </citation>
    <scope>NUCLEOTIDE SEQUENCE [LARGE SCALE GENOMIC DNA]</scope>
    <source>
        <strain evidence="2 3">HF1</strain>
    </source>
</reference>
<evidence type="ECO:0000256" key="1">
    <source>
        <dbReference type="SAM" id="Phobius"/>
    </source>
</evidence>
<feature type="transmembrane region" description="Helical" evidence="1">
    <location>
        <begin position="40"/>
        <end position="59"/>
    </location>
</feature>
<evidence type="ECO:0008006" key="4">
    <source>
        <dbReference type="Google" id="ProtNLM"/>
    </source>
</evidence>
<keyword evidence="3" id="KW-1185">Reference proteome</keyword>
<keyword evidence="1" id="KW-0812">Transmembrane</keyword>
<comment type="caution">
    <text evidence="2">The sequence shown here is derived from an EMBL/GenBank/DDBJ whole genome shotgun (WGS) entry which is preliminary data.</text>
</comment>
<sequence>MIKLIDVHHPWFKPLWRRILVVILPLGWALFELSRDDEMWALLFGAIGIYAAYMLFWVFRTEHANSESEG</sequence>
<accession>A0ABX0VVQ0</accession>
<evidence type="ECO:0000313" key="2">
    <source>
        <dbReference type="EMBL" id="NIY71341.1"/>
    </source>
</evidence>
<feature type="transmembrane region" description="Helical" evidence="1">
    <location>
        <begin position="15"/>
        <end position="33"/>
    </location>
</feature>
<organism evidence="2 3">
    <name type="scientific">Marivivens donghaensis</name>
    <dbReference type="NCBI Taxonomy" id="1699413"/>
    <lineage>
        <taxon>Bacteria</taxon>
        <taxon>Pseudomonadati</taxon>
        <taxon>Pseudomonadota</taxon>
        <taxon>Alphaproteobacteria</taxon>
        <taxon>Rhodobacterales</taxon>
        <taxon>Paracoccaceae</taxon>
        <taxon>Marivivens group</taxon>
        <taxon>Marivivens</taxon>
    </lineage>
</organism>
<proteinExistence type="predicted"/>
<protein>
    <recommendedName>
        <fullName evidence="4">DUF3329 domain-containing protein</fullName>
    </recommendedName>
</protein>
<gene>
    <name evidence="2" type="ORF">HCZ30_02710</name>
</gene>